<feature type="transmembrane region" description="Helical" evidence="7">
    <location>
        <begin position="45"/>
        <end position="64"/>
    </location>
</feature>
<feature type="transmembrane region" description="Helical" evidence="7">
    <location>
        <begin position="12"/>
        <end position="33"/>
    </location>
</feature>
<evidence type="ECO:0000256" key="1">
    <source>
        <dbReference type="ARBA" id="ARBA00004141"/>
    </source>
</evidence>
<feature type="compositionally biased region" description="Polar residues" evidence="6">
    <location>
        <begin position="327"/>
        <end position="340"/>
    </location>
</feature>
<dbReference type="PANTHER" id="PTHR33048:SF146">
    <property type="entry name" value="INTEGRAL MEMBRANE PROTEIN"/>
    <property type="match status" value="1"/>
</dbReference>
<reference evidence="10" key="1">
    <citation type="journal article" date="2014" name="Proc. Natl. Acad. Sci. U.S.A.">
        <title>Extensive sampling of basidiomycete genomes demonstrates inadequacy of the white-rot/brown-rot paradigm for wood decay fungi.</title>
        <authorList>
            <person name="Riley R."/>
            <person name="Salamov A.A."/>
            <person name="Brown D.W."/>
            <person name="Nagy L.G."/>
            <person name="Floudas D."/>
            <person name="Held B.W."/>
            <person name="Levasseur A."/>
            <person name="Lombard V."/>
            <person name="Morin E."/>
            <person name="Otillar R."/>
            <person name="Lindquist E.A."/>
            <person name="Sun H."/>
            <person name="LaButti K.M."/>
            <person name="Schmutz J."/>
            <person name="Jabbour D."/>
            <person name="Luo H."/>
            <person name="Baker S.E."/>
            <person name="Pisabarro A.G."/>
            <person name="Walton J.D."/>
            <person name="Blanchette R.A."/>
            <person name="Henrissat B."/>
            <person name="Martin F."/>
            <person name="Cullen D."/>
            <person name="Hibbett D.S."/>
            <person name="Grigoriev I.V."/>
        </authorList>
    </citation>
    <scope>NUCLEOTIDE SEQUENCE [LARGE SCALE GENOMIC DNA]</scope>
    <source>
        <strain evidence="10">CBS 339.88</strain>
    </source>
</reference>
<dbReference type="InterPro" id="IPR049326">
    <property type="entry name" value="Rhodopsin_dom_fungi"/>
</dbReference>
<feature type="transmembrane region" description="Helical" evidence="7">
    <location>
        <begin position="84"/>
        <end position="107"/>
    </location>
</feature>
<evidence type="ECO:0000256" key="4">
    <source>
        <dbReference type="ARBA" id="ARBA00023136"/>
    </source>
</evidence>
<dbReference type="InterPro" id="IPR052337">
    <property type="entry name" value="SAT4-like"/>
</dbReference>
<evidence type="ECO:0000256" key="6">
    <source>
        <dbReference type="SAM" id="MobiDB-lite"/>
    </source>
</evidence>
<comment type="subcellular location">
    <subcellularLocation>
        <location evidence="1">Membrane</location>
        <topology evidence="1">Multi-pass membrane protein</topology>
    </subcellularLocation>
</comment>
<keyword evidence="10" id="KW-1185">Reference proteome</keyword>
<protein>
    <recommendedName>
        <fullName evidence="8">Rhodopsin domain-containing protein</fullName>
    </recommendedName>
</protein>
<feature type="transmembrane region" description="Helical" evidence="7">
    <location>
        <begin position="163"/>
        <end position="190"/>
    </location>
</feature>
<dbReference type="Pfam" id="PF20684">
    <property type="entry name" value="Fung_rhodopsin"/>
    <property type="match status" value="1"/>
</dbReference>
<dbReference type="OrthoDB" id="3229610at2759"/>
<name>A0A067TFP0_GALM3</name>
<comment type="similarity">
    <text evidence="5">Belongs to the SAT4 family.</text>
</comment>
<keyword evidence="3 7" id="KW-1133">Transmembrane helix</keyword>
<evidence type="ECO:0000313" key="10">
    <source>
        <dbReference type="Proteomes" id="UP000027222"/>
    </source>
</evidence>
<feature type="transmembrane region" description="Helical" evidence="7">
    <location>
        <begin position="202"/>
        <end position="224"/>
    </location>
</feature>
<evidence type="ECO:0000256" key="7">
    <source>
        <dbReference type="SAM" id="Phobius"/>
    </source>
</evidence>
<evidence type="ECO:0000313" key="9">
    <source>
        <dbReference type="EMBL" id="KDR82010.1"/>
    </source>
</evidence>
<evidence type="ECO:0000256" key="3">
    <source>
        <dbReference type="ARBA" id="ARBA00022989"/>
    </source>
</evidence>
<feature type="transmembrane region" description="Helical" evidence="7">
    <location>
        <begin position="244"/>
        <end position="267"/>
    </location>
</feature>
<evidence type="ECO:0000256" key="2">
    <source>
        <dbReference type="ARBA" id="ARBA00022692"/>
    </source>
</evidence>
<dbReference type="GO" id="GO:0016020">
    <property type="term" value="C:membrane"/>
    <property type="evidence" value="ECO:0007669"/>
    <property type="project" value="UniProtKB-SubCell"/>
</dbReference>
<evidence type="ECO:0000256" key="5">
    <source>
        <dbReference type="ARBA" id="ARBA00038359"/>
    </source>
</evidence>
<keyword evidence="4 7" id="KW-0472">Membrane</keyword>
<keyword evidence="2 7" id="KW-0812">Transmembrane</keyword>
<feature type="transmembrane region" description="Helical" evidence="7">
    <location>
        <begin position="119"/>
        <end position="143"/>
    </location>
</feature>
<dbReference type="PANTHER" id="PTHR33048">
    <property type="entry name" value="PTH11-LIKE INTEGRAL MEMBRANE PROTEIN (AFU_ORTHOLOGUE AFUA_5G11245)"/>
    <property type="match status" value="1"/>
</dbReference>
<proteinExistence type="inferred from homology"/>
<evidence type="ECO:0000259" key="8">
    <source>
        <dbReference type="Pfam" id="PF20684"/>
    </source>
</evidence>
<accession>A0A067TFP0</accession>
<organism evidence="9 10">
    <name type="scientific">Galerina marginata (strain CBS 339.88)</name>
    <dbReference type="NCBI Taxonomy" id="685588"/>
    <lineage>
        <taxon>Eukaryota</taxon>
        <taxon>Fungi</taxon>
        <taxon>Dikarya</taxon>
        <taxon>Basidiomycota</taxon>
        <taxon>Agaricomycotina</taxon>
        <taxon>Agaricomycetes</taxon>
        <taxon>Agaricomycetidae</taxon>
        <taxon>Agaricales</taxon>
        <taxon>Agaricineae</taxon>
        <taxon>Strophariaceae</taxon>
        <taxon>Galerina</taxon>
    </lineage>
</organism>
<dbReference type="HOGENOM" id="CLU_052841_2_2_1"/>
<dbReference type="AlphaFoldDB" id="A0A067TFP0"/>
<gene>
    <name evidence="9" type="ORF">GALMADRAFT_240427</name>
</gene>
<sequence length="354" mass="39240">MALDRMNIELLVWRICLTLVHLFAIVSSFFRLYRHRKIDRIWWDDYFAAAAVALDIVFFPTLWLPELPAQTTENITGRVIVSQIVSSWIVNIAFTTLLWCSRISLVLSIARFMPSKTLLYKACIGLACLFFALSVALVCNNVFHCLHTRQTWTKTPPFQCPISFAYFITMLCFDFVADLLLVLIPVFAFSNRLKMPLMTRRLIQGSFAASILTAGANIVIIIVLSPASTDKSLGTTSSSLPTRFLPHLLVTVSVLVCNLFVILTSFYRLFRTDPTSTVAQPPCSTSDDSSLRRGTSCFVSEPASTGGDVTSSNSEPLSALTIPDSWHTSRQQPASSSSVHSGIPPVLISNSRTV</sequence>
<dbReference type="EMBL" id="KL142370">
    <property type="protein sequence ID" value="KDR82010.1"/>
    <property type="molecule type" value="Genomic_DNA"/>
</dbReference>
<feature type="domain" description="Rhodopsin" evidence="8">
    <location>
        <begin position="31"/>
        <end position="234"/>
    </location>
</feature>
<dbReference type="Proteomes" id="UP000027222">
    <property type="component" value="Unassembled WGS sequence"/>
</dbReference>
<feature type="region of interest" description="Disordered" evidence="6">
    <location>
        <begin position="327"/>
        <end position="354"/>
    </location>
</feature>